<evidence type="ECO:0000313" key="2">
    <source>
        <dbReference type="Proteomes" id="UP000178198"/>
    </source>
</evidence>
<dbReference type="AlphaFoldDB" id="A0A1D9PEP0"/>
<organism evidence="1 2">
    <name type="scientific">Flavobacterium commune</name>
    <dbReference type="NCBI Taxonomy" id="1306519"/>
    <lineage>
        <taxon>Bacteria</taxon>
        <taxon>Pseudomonadati</taxon>
        <taxon>Bacteroidota</taxon>
        <taxon>Flavobacteriia</taxon>
        <taxon>Flavobacteriales</taxon>
        <taxon>Flavobacteriaceae</taxon>
        <taxon>Flavobacterium</taxon>
    </lineage>
</organism>
<proteinExistence type="predicted"/>
<sequence length="524" mass="59457">MRIKCFLSFVVLIGINTNIFAKKIYVDNVAQTYKVLNNLRPGDSLVFKKGEYKDIQLLLKQNGSSSKPIVLIAETPGSVIFCGDVKVAMYGTYTELNGIYFTNGNRNPNQWKSHGPGLIAMYASYCRVSNCAFNNFDEANSAYITTSLDENGNVPTHCRIDHCSFTNKLTFDQVINLNNQKAPDKTSQVIAPPMYHRVDHCFFSNPKKKGNAGGAIRVGYYRNALGRCLVDSNLFIRQDSESEIVTSKSMENVYYANTVLNCQGTLNFRHGDKQVAINNFFLSDDEKYKGYGGMYIWGSKHIIAGNYFSLSKTIESRGNAAIYLNTGAEGTEHALAFGSIIAKNMFVNNNGYTIHFNPLEELRKNFSKEKNLPYNVPHHITLSDNTFFDNKKYGYTFFKDDYKDLNRNNQWNKNIYWGKQTGLTPLLGLEEKQFEMVLQNGFYFLKNKNAQSSLAGLPNFYNNIEGIELNFDEAVSNSTMQKPLSIEQVIPKWMLNTLGDYYKTGKLSPELEVRLKRISATREE</sequence>
<name>A0A1D9PEP0_9FLAO</name>
<dbReference type="InterPro" id="IPR011050">
    <property type="entry name" value="Pectin_lyase_fold/virulence"/>
</dbReference>
<dbReference type="InterPro" id="IPR039513">
    <property type="entry name" value="PL-6"/>
</dbReference>
<dbReference type="SUPFAM" id="SSF51126">
    <property type="entry name" value="Pectin lyase-like"/>
    <property type="match status" value="1"/>
</dbReference>
<gene>
    <name evidence="1" type="ORF">BIW12_15900</name>
</gene>
<keyword evidence="2" id="KW-1185">Reference proteome</keyword>
<evidence type="ECO:0000313" key="1">
    <source>
        <dbReference type="EMBL" id="APA01054.1"/>
    </source>
</evidence>
<dbReference type="Pfam" id="PF14592">
    <property type="entry name" value="Chondroitinas_B"/>
    <property type="match status" value="1"/>
</dbReference>
<dbReference type="KEGG" id="fcm:BIW12_15900"/>
<reference evidence="1 2" key="1">
    <citation type="submission" date="2016-10" db="EMBL/GenBank/DDBJ databases">
        <title>Complete Genome Sequence of Flavobacterium sp. PK15.</title>
        <authorList>
            <person name="Ekwe A."/>
            <person name="Kim S.B."/>
        </authorList>
    </citation>
    <scope>NUCLEOTIDE SEQUENCE [LARGE SCALE GENOMIC DNA]</scope>
    <source>
        <strain evidence="1 2">PK15</strain>
    </source>
</reference>
<dbReference type="Proteomes" id="UP000178198">
    <property type="component" value="Chromosome"/>
</dbReference>
<dbReference type="EMBL" id="CP017774">
    <property type="protein sequence ID" value="APA01054.1"/>
    <property type="molecule type" value="Genomic_DNA"/>
</dbReference>
<dbReference type="SMR" id="A0A1D9PEP0"/>
<accession>A0A1D9PEP0</accession>
<dbReference type="STRING" id="1306519.BIW12_15900"/>
<dbReference type="OrthoDB" id="6475864at2"/>
<protein>
    <submittedName>
        <fullName evidence="1">Chloramphenicol resistance protein</fullName>
    </submittedName>
</protein>
<dbReference type="InterPro" id="IPR012334">
    <property type="entry name" value="Pectin_lyas_fold"/>
</dbReference>
<dbReference type="Gene3D" id="2.160.20.10">
    <property type="entry name" value="Single-stranded right-handed beta-helix, Pectin lyase-like"/>
    <property type="match status" value="1"/>
</dbReference>
<dbReference type="CDD" id="cd14251">
    <property type="entry name" value="PL-6"/>
    <property type="match status" value="1"/>
</dbReference>